<dbReference type="Pfam" id="PF23156">
    <property type="entry name" value="DUF7054"/>
    <property type="match status" value="1"/>
</dbReference>
<dbReference type="AlphaFoldDB" id="A0AAV1VX23"/>
<accession>A0AAV1VX23</accession>
<protein>
    <recommendedName>
        <fullName evidence="2">DUF7054 domain-containing protein</fullName>
    </recommendedName>
</protein>
<dbReference type="InterPro" id="IPR055482">
    <property type="entry name" value="DUF7054"/>
</dbReference>
<name>A0AAV1VX23_LUPLU</name>
<gene>
    <name evidence="3" type="ORF">LLUT_LOCUS2488</name>
</gene>
<evidence type="ECO:0000313" key="4">
    <source>
        <dbReference type="Proteomes" id="UP001497480"/>
    </source>
</evidence>
<keyword evidence="4" id="KW-1185">Reference proteome</keyword>
<feature type="region of interest" description="Disordered" evidence="1">
    <location>
        <begin position="1"/>
        <end position="22"/>
    </location>
</feature>
<dbReference type="InterPro" id="IPR040358">
    <property type="entry name" value="At4g22758-like"/>
</dbReference>
<reference evidence="3 4" key="1">
    <citation type="submission" date="2024-03" db="EMBL/GenBank/DDBJ databases">
        <authorList>
            <person name="Martinez-Hernandez J."/>
        </authorList>
    </citation>
    <scope>NUCLEOTIDE SEQUENCE [LARGE SCALE GENOMIC DNA]</scope>
</reference>
<evidence type="ECO:0000256" key="1">
    <source>
        <dbReference type="SAM" id="MobiDB-lite"/>
    </source>
</evidence>
<evidence type="ECO:0000259" key="2">
    <source>
        <dbReference type="Pfam" id="PF23156"/>
    </source>
</evidence>
<dbReference type="PANTHER" id="PTHR33270">
    <property type="entry name" value="BNAC05G50380D PROTEIN"/>
    <property type="match status" value="1"/>
</dbReference>
<sequence>MKKSSTEKTGQQKRRNKGILDHQRSRKNNNIKFLIIINVQGSTGPIRFLVNDGEKVCSVIGCALKHYVREERLPVLGFEASNFLLYRVDAEFHPLNPLESIGSFGGRNFVLSKKKLFSPTTEPQWKQKSSKSNGGLKKLINKIFRIKIFFH</sequence>
<evidence type="ECO:0000313" key="3">
    <source>
        <dbReference type="EMBL" id="CAL0301428.1"/>
    </source>
</evidence>
<dbReference type="EMBL" id="CAXHTB010000002">
    <property type="protein sequence ID" value="CAL0301428.1"/>
    <property type="molecule type" value="Genomic_DNA"/>
</dbReference>
<dbReference type="PANTHER" id="PTHR33270:SF5">
    <property type="entry name" value="GB|AAC00605.1"/>
    <property type="match status" value="1"/>
</dbReference>
<feature type="domain" description="DUF7054" evidence="2">
    <location>
        <begin position="31"/>
        <end position="111"/>
    </location>
</feature>
<proteinExistence type="predicted"/>
<organism evidence="3 4">
    <name type="scientific">Lupinus luteus</name>
    <name type="common">European yellow lupine</name>
    <dbReference type="NCBI Taxonomy" id="3873"/>
    <lineage>
        <taxon>Eukaryota</taxon>
        <taxon>Viridiplantae</taxon>
        <taxon>Streptophyta</taxon>
        <taxon>Embryophyta</taxon>
        <taxon>Tracheophyta</taxon>
        <taxon>Spermatophyta</taxon>
        <taxon>Magnoliopsida</taxon>
        <taxon>eudicotyledons</taxon>
        <taxon>Gunneridae</taxon>
        <taxon>Pentapetalae</taxon>
        <taxon>rosids</taxon>
        <taxon>fabids</taxon>
        <taxon>Fabales</taxon>
        <taxon>Fabaceae</taxon>
        <taxon>Papilionoideae</taxon>
        <taxon>50 kb inversion clade</taxon>
        <taxon>genistoids sensu lato</taxon>
        <taxon>core genistoids</taxon>
        <taxon>Genisteae</taxon>
        <taxon>Lupinus</taxon>
    </lineage>
</organism>
<dbReference type="Proteomes" id="UP001497480">
    <property type="component" value="Unassembled WGS sequence"/>
</dbReference>
<comment type="caution">
    <text evidence="3">The sequence shown here is derived from an EMBL/GenBank/DDBJ whole genome shotgun (WGS) entry which is preliminary data.</text>
</comment>